<evidence type="ECO:0000256" key="1">
    <source>
        <dbReference type="ARBA" id="ARBA00022801"/>
    </source>
</evidence>
<dbReference type="Gene3D" id="1.10.1520.10">
    <property type="entry name" value="Ribonuclease III domain"/>
    <property type="match status" value="2"/>
</dbReference>
<proteinExistence type="predicted"/>
<dbReference type="PANTHER" id="PTHR14950">
    <property type="entry name" value="DICER-RELATED"/>
    <property type="match status" value="1"/>
</dbReference>
<evidence type="ECO:0000313" key="3">
    <source>
        <dbReference type="EMBL" id="CDL68763.1"/>
    </source>
</evidence>
<dbReference type="SMART" id="SM00535">
    <property type="entry name" value="RIBOc"/>
    <property type="match status" value="1"/>
</dbReference>
<sequence length="724" mass="85110">MAEIQPLQAFGFIAPQLSSHYTTYDDNQNVLIFLNYFEIDNQMLILISPLPIEYCQQSFIIFSSNILPRYRVSQKLLISIEQFKSIVSFNLLLFGDLYLTNKAQSIPNNARNFQTFINPNPLPQINILVVPGVYSINFDQIYEFLECKLTQKNQFIKPLTQLNCLVYTTTPYRVCNIQYQFTKTTQLIDYFFYLIDNSIYSDINEIQQIFMLDNPNGTLLDFLQGKYYQPSVNFIQAIRKNFYYNAQDTNFYIIQQIKCINQMHQQADYIKISCPNCENGNKCTLLSSNNQQIYFAGESSLFKYPLSIKFIDLVCRTFSPLICQLMLIANAQNATYKIGRLAHIQRIEEAISCPSFNSQRNYQNLEMLGDVVIKYLTSAMLFEETRFKTERALTTARVHLITNKYLSQIYGQLKLNIMNTKLNSKKMLNHMSMIINEQEDPKLSQKQQADIYEALCGACYIKNYEFKDQINFFKLTKFQFYGKVQQFYRGKPLIDFQQNPKDEQDDNEYPLKKQIMLRPFSETLKFNQPFEEFENYLGCKLNMIQEAMTVDLFEKLEFFGDAILELLVIVNVHKECERLYYTPQHQQLCREGKIPQKLLLCPGMLHTAKISLLDSGFMGTMAIYHNFHQYARNLSFETQNDIKKVLTLLRDDQFSDFRKINKYSSQIPKIMSDLWESVAACILVEHGWEMVVKIYGEMYKPYIKYVVDNISLIYDFYQNQENLK</sequence>
<dbReference type="InterPro" id="IPR000999">
    <property type="entry name" value="RNase_III_dom"/>
</dbReference>
<reference evidence="3" key="1">
    <citation type="submission" date="2013-12" db="EMBL/GenBank/DDBJ databases">
        <authorList>
            <person name="Swart E."/>
        </authorList>
    </citation>
    <scope>NUCLEOTIDE SEQUENCE</scope>
</reference>
<keyword evidence="1" id="KW-0378">Hydrolase</keyword>
<dbReference type="PROSITE" id="PS50142">
    <property type="entry name" value="RNASE_3_2"/>
    <property type="match status" value="1"/>
</dbReference>
<dbReference type="GO" id="GO:0004525">
    <property type="term" value="F:ribonuclease III activity"/>
    <property type="evidence" value="ECO:0007669"/>
    <property type="project" value="InterPro"/>
</dbReference>
<dbReference type="Pfam" id="PF00636">
    <property type="entry name" value="Ribonuclease_3"/>
    <property type="match status" value="2"/>
</dbReference>
<dbReference type="PANTHER" id="PTHR14950:SF37">
    <property type="entry name" value="ENDORIBONUCLEASE DICER"/>
    <property type="match status" value="1"/>
</dbReference>
<organism evidence="3">
    <name type="scientific">Paramecium sexaurelia</name>
    <dbReference type="NCBI Taxonomy" id="65128"/>
    <lineage>
        <taxon>Eukaryota</taxon>
        <taxon>Sar</taxon>
        <taxon>Alveolata</taxon>
        <taxon>Ciliophora</taxon>
        <taxon>Intramacronucleata</taxon>
        <taxon>Oligohymenophorea</taxon>
        <taxon>Peniculida</taxon>
        <taxon>Parameciidae</taxon>
        <taxon>Paramecium</taxon>
    </lineage>
</organism>
<dbReference type="InterPro" id="IPR036389">
    <property type="entry name" value="RNase_III_sf"/>
</dbReference>
<dbReference type="GO" id="GO:0006396">
    <property type="term" value="P:RNA processing"/>
    <property type="evidence" value="ECO:0007669"/>
    <property type="project" value="InterPro"/>
</dbReference>
<gene>
    <name evidence="3" type="primary">Dcl4</name>
</gene>
<dbReference type="AlphaFoldDB" id="W1IAP7"/>
<dbReference type="CDD" id="cd00593">
    <property type="entry name" value="RIBOc"/>
    <property type="match status" value="2"/>
</dbReference>
<reference evidence="3" key="2">
    <citation type="submission" date="2014-01" db="EMBL/GenBank/DDBJ databases">
        <title>Functional diversification of Dicer-like proteins and small RNAs required for genome sculpting.</title>
        <authorList>
            <person name="Sandoval P."/>
            <person name="Swart E.C."/>
            <person name="Arambasic M."/>
            <person name="Nowacki M."/>
        </authorList>
    </citation>
    <scope>NUCLEOTIDE SEQUENCE</scope>
</reference>
<feature type="domain" description="RNase III" evidence="2">
    <location>
        <begin position="318"/>
        <end position="464"/>
    </location>
</feature>
<accession>W1IAP7</accession>
<dbReference type="EMBL" id="HG798819">
    <property type="protein sequence ID" value="CDL68763.1"/>
    <property type="molecule type" value="Genomic_DNA"/>
</dbReference>
<name>W1IAP7_9CILI</name>
<protein>
    <submittedName>
        <fullName evidence="3">Dicer-like protein</fullName>
    </submittedName>
</protein>
<evidence type="ECO:0000259" key="2">
    <source>
        <dbReference type="PROSITE" id="PS50142"/>
    </source>
</evidence>
<dbReference type="SUPFAM" id="SSF69065">
    <property type="entry name" value="RNase III domain-like"/>
    <property type="match status" value="2"/>
</dbReference>